<dbReference type="GO" id="GO:0009435">
    <property type="term" value="P:NAD+ biosynthetic process"/>
    <property type="evidence" value="ECO:0007669"/>
    <property type="project" value="InterPro"/>
</dbReference>
<evidence type="ECO:0000313" key="1">
    <source>
        <dbReference type="EMBL" id="SDK33221.1"/>
    </source>
</evidence>
<proteinExistence type="predicted"/>
<evidence type="ECO:0000313" key="2">
    <source>
        <dbReference type="Proteomes" id="UP000326500"/>
    </source>
</evidence>
<dbReference type="InterPro" id="IPR036068">
    <property type="entry name" value="Nicotinate_pribotase-like_C"/>
</dbReference>
<dbReference type="GO" id="GO:0016757">
    <property type="term" value="F:glycosyltransferase activity"/>
    <property type="evidence" value="ECO:0007669"/>
    <property type="project" value="UniProtKB-KW"/>
</dbReference>
<dbReference type="InterPro" id="IPR053190">
    <property type="entry name" value="NAPRTase-like"/>
</dbReference>
<dbReference type="PANTHER" id="PTHR43202:SF1">
    <property type="entry name" value="NICOTINATE PHOSPHORIBOSYLTRANSFERASE"/>
    <property type="match status" value="1"/>
</dbReference>
<dbReference type="Proteomes" id="UP000326500">
    <property type="component" value="Unassembled WGS sequence"/>
</dbReference>
<reference evidence="1 2" key="1">
    <citation type="submission" date="2016-10" db="EMBL/GenBank/DDBJ databases">
        <authorList>
            <person name="Varghese N."/>
            <person name="Submissions S."/>
        </authorList>
    </citation>
    <scope>NUCLEOTIDE SEQUENCE [LARGE SCALE GENOMIC DNA]</scope>
    <source>
        <strain evidence="1 2">DSM 2373</strain>
    </source>
</reference>
<gene>
    <name evidence="1" type="ORF">SAMN04488571_107138</name>
</gene>
<dbReference type="EMBL" id="FNFT01000007">
    <property type="protein sequence ID" value="SDK33221.1"/>
    <property type="molecule type" value="Genomic_DNA"/>
</dbReference>
<dbReference type="STRING" id="2200.GCA_001571405_01951"/>
<organism evidence="1 2">
    <name type="scientific">Methanoculleus thermophilus</name>
    <dbReference type="NCBI Taxonomy" id="2200"/>
    <lineage>
        <taxon>Archaea</taxon>
        <taxon>Methanobacteriati</taxon>
        <taxon>Methanobacteriota</taxon>
        <taxon>Stenosarchaea group</taxon>
        <taxon>Methanomicrobia</taxon>
        <taxon>Methanomicrobiales</taxon>
        <taxon>Methanomicrobiaceae</taxon>
        <taxon>Methanoculleus</taxon>
    </lineage>
</organism>
<sequence>MPSGSGGAIANAPVIDFAMDIVEVEGKPIAKRGKRSGVKQVYEMPDGRRVTLPLAAPAPEDTVPLLVPFIRNGTVVARPEMDDARERVLSRLSGLADA</sequence>
<protein>
    <submittedName>
        <fullName evidence="1">Nicotinate phosphoribosyltransferase</fullName>
    </submittedName>
</protein>
<dbReference type="PANTHER" id="PTHR43202">
    <property type="entry name" value="NICOTINATE-NUCLEOTIDE PYROPHOSPHORYLASE"/>
    <property type="match status" value="1"/>
</dbReference>
<keyword evidence="1" id="KW-0328">Glycosyltransferase</keyword>
<dbReference type="SUPFAM" id="SSF51690">
    <property type="entry name" value="Nicotinate/Quinolinate PRTase C-terminal domain-like"/>
    <property type="match status" value="1"/>
</dbReference>
<accession>A0A1G9B0W7</accession>
<name>A0A1G9B0W7_9EURY</name>
<keyword evidence="2" id="KW-1185">Reference proteome</keyword>
<keyword evidence="1" id="KW-0808">Transferase</keyword>
<dbReference type="AlphaFoldDB" id="A0A1G9B0W7"/>